<dbReference type="GO" id="GO:0008408">
    <property type="term" value="F:3'-5' exonuclease activity"/>
    <property type="evidence" value="ECO:0007669"/>
    <property type="project" value="InterPro"/>
</dbReference>
<dbReference type="AlphaFoldDB" id="A0A9P6EUI1"/>
<feature type="domain" description="3'-5' exonuclease" evidence="11">
    <location>
        <begin position="45"/>
        <end position="243"/>
    </location>
</feature>
<dbReference type="CDD" id="cd06141">
    <property type="entry name" value="WRN_exo"/>
    <property type="match status" value="1"/>
</dbReference>
<evidence type="ECO:0000256" key="8">
    <source>
        <dbReference type="ARBA" id="ARBA00040531"/>
    </source>
</evidence>
<evidence type="ECO:0000259" key="11">
    <source>
        <dbReference type="SMART" id="SM00474"/>
    </source>
</evidence>
<feature type="region of interest" description="Disordered" evidence="10">
    <location>
        <begin position="348"/>
        <end position="502"/>
    </location>
</feature>
<proteinExistence type="predicted"/>
<evidence type="ECO:0000256" key="6">
    <source>
        <dbReference type="ARBA" id="ARBA00022842"/>
    </source>
</evidence>
<feature type="compositionally biased region" description="Pro residues" evidence="10">
    <location>
        <begin position="493"/>
        <end position="502"/>
    </location>
</feature>
<organism evidence="12 13">
    <name type="scientific">Crepidotus variabilis</name>
    <dbReference type="NCBI Taxonomy" id="179855"/>
    <lineage>
        <taxon>Eukaryota</taxon>
        <taxon>Fungi</taxon>
        <taxon>Dikarya</taxon>
        <taxon>Basidiomycota</taxon>
        <taxon>Agaricomycotina</taxon>
        <taxon>Agaricomycetes</taxon>
        <taxon>Agaricomycetidae</taxon>
        <taxon>Agaricales</taxon>
        <taxon>Agaricineae</taxon>
        <taxon>Crepidotaceae</taxon>
        <taxon>Crepidotus</taxon>
    </lineage>
</organism>
<evidence type="ECO:0000313" key="12">
    <source>
        <dbReference type="EMBL" id="KAF9535507.1"/>
    </source>
</evidence>
<keyword evidence="2" id="KW-0540">Nuclease</keyword>
<feature type="compositionally biased region" description="Low complexity" evidence="10">
    <location>
        <begin position="396"/>
        <end position="407"/>
    </location>
</feature>
<feature type="compositionally biased region" description="Polar residues" evidence="10">
    <location>
        <begin position="469"/>
        <end position="492"/>
    </location>
</feature>
<dbReference type="InterPro" id="IPR036397">
    <property type="entry name" value="RNaseH_sf"/>
</dbReference>
<dbReference type="GO" id="GO:0006139">
    <property type="term" value="P:nucleobase-containing compound metabolic process"/>
    <property type="evidence" value="ECO:0007669"/>
    <property type="project" value="InterPro"/>
</dbReference>
<dbReference type="InterPro" id="IPR002562">
    <property type="entry name" value="3'-5'_exonuclease_dom"/>
</dbReference>
<evidence type="ECO:0000256" key="4">
    <source>
        <dbReference type="ARBA" id="ARBA00022801"/>
    </source>
</evidence>
<protein>
    <recommendedName>
        <fullName evidence="8">3'-5' exonuclease</fullName>
    </recommendedName>
    <alternativeName>
        <fullName evidence="9">Werner Syndrome-like exonuclease</fullName>
    </alternativeName>
</protein>
<keyword evidence="3" id="KW-0479">Metal-binding</keyword>
<feature type="compositionally biased region" description="Polar residues" evidence="10">
    <location>
        <begin position="1"/>
        <end position="14"/>
    </location>
</feature>
<dbReference type="Pfam" id="PF01612">
    <property type="entry name" value="DNA_pol_A_exo1"/>
    <property type="match status" value="1"/>
</dbReference>
<keyword evidence="6" id="KW-0460">Magnesium</keyword>
<evidence type="ECO:0000256" key="10">
    <source>
        <dbReference type="SAM" id="MobiDB-lite"/>
    </source>
</evidence>
<keyword evidence="13" id="KW-1185">Reference proteome</keyword>
<evidence type="ECO:0000256" key="2">
    <source>
        <dbReference type="ARBA" id="ARBA00022722"/>
    </source>
</evidence>
<dbReference type="EMBL" id="MU157824">
    <property type="protein sequence ID" value="KAF9535507.1"/>
    <property type="molecule type" value="Genomic_DNA"/>
</dbReference>
<keyword evidence="7" id="KW-0539">Nucleus</keyword>
<reference evidence="12" key="1">
    <citation type="submission" date="2020-11" db="EMBL/GenBank/DDBJ databases">
        <authorList>
            <consortium name="DOE Joint Genome Institute"/>
            <person name="Ahrendt S."/>
            <person name="Riley R."/>
            <person name="Andreopoulos W."/>
            <person name="Labutti K."/>
            <person name="Pangilinan J."/>
            <person name="Ruiz-Duenas F.J."/>
            <person name="Barrasa J.M."/>
            <person name="Sanchez-Garcia M."/>
            <person name="Camarero S."/>
            <person name="Miyauchi S."/>
            <person name="Serrano A."/>
            <person name="Linde D."/>
            <person name="Babiker R."/>
            <person name="Drula E."/>
            <person name="Ayuso-Fernandez I."/>
            <person name="Pacheco R."/>
            <person name="Padilla G."/>
            <person name="Ferreira P."/>
            <person name="Barriuso J."/>
            <person name="Kellner H."/>
            <person name="Castanera R."/>
            <person name="Alfaro M."/>
            <person name="Ramirez L."/>
            <person name="Pisabarro A.G."/>
            <person name="Kuo A."/>
            <person name="Tritt A."/>
            <person name="Lipzen A."/>
            <person name="He G."/>
            <person name="Yan M."/>
            <person name="Ng V."/>
            <person name="Cullen D."/>
            <person name="Martin F."/>
            <person name="Rosso M.-N."/>
            <person name="Henrissat B."/>
            <person name="Hibbett D."/>
            <person name="Martinez A.T."/>
            <person name="Grigoriev I.V."/>
        </authorList>
    </citation>
    <scope>NUCLEOTIDE SEQUENCE</scope>
    <source>
        <strain evidence="12">CBS 506.95</strain>
    </source>
</reference>
<dbReference type="Proteomes" id="UP000807306">
    <property type="component" value="Unassembled WGS sequence"/>
</dbReference>
<evidence type="ECO:0000256" key="7">
    <source>
        <dbReference type="ARBA" id="ARBA00023242"/>
    </source>
</evidence>
<accession>A0A9P6EUI1</accession>
<evidence type="ECO:0000256" key="3">
    <source>
        <dbReference type="ARBA" id="ARBA00022723"/>
    </source>
</evidence>
<evidence type="ECO:0000256" key="9">
    <source>
        <dbReference type="ARBA" id="ARBA00042761"/>
    </source>
</evidence>
<dbReference type="SMART" id="SM00474">
    <property type="entry name" value="35EXOc"/>
    <property type="match status" value="1"/>
</dbReference>
<feature type="region of interest" description="Disordered" evidence="10">
    <location>
        <begin position="314"/>
        <end position="334"/>
    </location>
</feature>
<dbReference type="InterPro" id="IPR012337">
    <property type="entry name" value="RNaseH-like_sf"/>
</dbReference>
<gene>
    <name evidence="12" type="ORF">CPB83DRAFT_901219</name>
</gene>
<evidence type="ECO:0000256" key="5">
    <source>
        <dbReference type="ARBA" id="ARBA00022839"/>
    </source>
</evidence>
<feature type="compositionally biased region" description="Polar residues" evidence="10">
    <location>
        <begin position="357"/>
        <end position="372"/>
    </location>
</feature>
<keyword evidence="4" id="KW-0378">Hydrolase</keyword>
<dbReference type="GO" id="GO:0005634">
    <property type="term" value="C:nucleus"/>
    <property type="evidence" value="ECO:0007669"/>
    <property type="project" value="UniProtKB-SubCell"/>
</dbReference>
<feature type="compositionally biased region" description="Polar residues" evidence="10">
    <location>
        <begin position="447"/>
        <end position="457"/>
    </location>
</feature>
<dbReference type="PANTHER" id="PTHR13620:SF109">
    <property type="entry name" value="3'-5' EXONUCLEASE"/>
    <property type="match status" value="1"/>
</dbReference>
<dbReference type="PANTHER" id="PTHR13620">
    <property type="entry name" value="3-5 EXONUCLEASE"/>
    <property type="match status" value="1"/>
</dbReference>
<comment type="subcellular location">
    <subcellularLocation>
        <location evidence="1">Nucleus</location>
    </subcellularLocation>
</comment>
<evidence type="ECO:0000313" key="13">
    <source>
        <dbReference type="Proteomes" id="UP000807306"/>
    </source>
</evidence>
<sequence length="502" mass="55260">MSEQATISSDSPEPTWQPPIIEKTPPRPAPTEEYSWSTYNSGAKVIYIRNHEQANIALAALTPENGPLGFDLEWRPTFVKGQPENPAALVQLANENTIMLIQITAMREFPSKLVEVLANPEIVKAGVGIQSDASKLFNDYRVQMRNCVDLTLLAKTVDNARWAGKYSAPLGLARLIESYEYKLLPKGNITRSNWEAYLTTKQQECQSYFILGRVALVRGLPSDAFNDAHAGYILYRRLEAMVPLMETTPQPSWYTFNILSGSLCTDSGLPWHAENPNYDPGPMPPPRELTEAQREKIEQRKVQQVARKAKKLLDSASTSFPEAVSSPVASGSFLPGSSAIGRTIASSMAPSAMRHTPTPTQVNATYSSSFSNHRGRPYPHQRGRPRYHEYQQSRPNNTSLTNSNESSHQPHGPGWSRGPSNSAPHRSFHPSATYRGSGKRRTDNEVPKSSTSPNPQHRNTHQSYRPRNRGGSSTPSSLAKEPSSSKVASTSAGPPPANSDGS</sequence>
<comment type="caution">
    <text evidence="12">The sequence shown here is derived from an EMBL/GenBank/DDBJ whole genome shotgun (WGS) entry which is preliminary data.</text>
</comment>
<feature type="compositionally biased region" description="Basic residues" evidence="10">
    <location>
        <begin position="458"/>
        <end position="468"/>
    </location>
</feature>
<dbReference type="Gene3D" id="3.30.420.10">
    <property type="entry name" value="Ribonuclease H-like superfamily/Ribonuclease H"/>
    <property type="match status" value="1"/>
</dbReference>
<feature type="region of interest" description="Disordered" evidence="10">
    <location>
        <begin position="1"/>
        <end position="34"/>
    </location>
</feature>
<evidence type="ECO:0000256" key="1">
    <source>
        <dbReference type="ARBA" id="ARBA00004123"/>
    </source>
</evidence>
<dbReference type="GO" id="GO:0046872">
    <property type="term" value="F:metal ion binding"/>
    <property type="evidence" value="ECO:0007669"/>
    <property type="project" value="UniProtKB-KW"/>
</dbReference>
<dbReference type="OrthoDB" id="1920326at2759"/>
<keyword evidence="5" id="KW-0269">Exonuclease</keyword>
<name>A0A9P6EUI1_9AGAR</name>
<dbReference type="GO" id="GO:0003676">
    <property type="term" value="F:nucleic acid binding"/>
    <property type="evidence" value="ECO:0007669"/>
    <property type="project" value="InterPro"/>
</dbReference>
<dbReference type="InterPro" id="IPR051132">
    <property type="entry name" value="3-5_Exonuclease_domain"/>
</dbReference>
<feature type="compositionally biased region" description="Basic residues" evidence="10">
    <location>
        <begin position="373"/>
        <end position="385"/>
    </location>
</feature>
<dbReference type="SUPFAM" id="SSF53098">
    <property type="entry name" value="Ribonuclease H-like"/>
    <property type="match status" value="1"/>
</dbReference>